<dbReference type="Gene3D" id="1.25.40.10">
    <property type="entry name" value="Tetratricopeptide repeat domain"/>
    <property type="match status" value="1"/>
</dbReference>
<dbReference type="Pfam" id="PF00515">
    <property type="entry name" value="TPR_1"/>
    <property type="match status" value="1"/>
</dbReference>
<dbReference type="PROSITE" id="PS50005">
    <property type="entry name" value="TPR"/>
    <property type="match status" value="2"/>
</dbReference>
<evidence type="ECO:0000256" key="5">
    <source>
        <dbReference type="ARBA" id="ARBA00067165"/>
    </source>
</evidence>
<dbReference type="FunFam" id="1.25.40.10:FF:000367">
    <property type="entry name" value="Tetratricopeptide repeat domain 1"/>
    <property type="match status" value="1"/>
</dbReference>
<protein>
    <recommendedName>
        <fullName evidence="5">Tetratricopeptide repeat protein 1</fullName>
    </recommendedName>
</protein>
<comment type="caution">
    <text evidence="8">The sequence shown here is derived from an EMBL/GenBank/DDBJ whole genome shotgun (WGS) entry which is preliminary data.</text>
</comment>
<name>A0AAW2I6F1_9NEOP</name>
<dbReference type="SUPFAM" id="SSF48452">
    <property type="entry name" value="TPR-like"/>
    <property type="match status" value="1"/>
</dbReference>
<dbReference type="SMART" id="SM00028">
    <property type="entry name" value="TPR"/>
    <property type="match status" value="3"/>
</dbReference>
<dbReference type="InterPro" id="IPR011990">
    <property type="entry name" value="TPR-like_helical_dom_sf"/>
</dbReference>
<feature type="repeat" description="TPR" evidence="6">
    <location>
        <begin position="83"/>
        <end position="116"/>
    </location>
</feature>
<evidence type="ECO:0000256" key="6">
    <source>
        <dbReference type="PROSITE-ProRule" id="PRU00339"/>
    </source>
</evidence>
<dbReference type="InterPro" id="IPR052769">
    <property type="entry name" value="TPR_domain_protein"/>
</dbReference>
<comment type="subunit">
    <text evidence="4">Interacts with the GAP domain of NF1. Interacts (via TPR repeats) with HSP90AA1 and HSPA8.</text>
</comment>
<dbReference type="PANTHER" id="PTHR46014:SF1">
    <property type="entry name" value="TETRATRICOPEPTIDE REPEAT PROTEIN 1"/>
    <property type="match status" value="1"/>
</dbReference>
<sequence>MSNKEGDNVTSSDEIPSKYQFVDDVIKSCKNLKIDHERQIEEAEEVDECEDRTVHDDFIDDIMLKDLELTLTPEELENNKLSATRLKNHGNTLFKEKDYERARVFYTRALKICPLSRSEERAILFSNRAACKMSQELKNEAIADCDRAIELNPTYVRALSRRAKLYESTEKLDEALEDYKKILELDPGNGEARAACARLPGEINKRNEKLKEEMLSSLKELGNKLLKPFGLSTNNFQVQKDPNSGGYSINFNQNPK</sequence>
<dbReference type="EMBL" id="JARGDH010000002">
    <property type="protein sequence ID" value="KAL0277408.1"/>
    <property type="molecule type" value="Genomic_DNA"/>
</dbReference>
<dbReference type="PROSITE" id="PS50293">
    <property type="entry name" value="TPR_REGION"/>
    <property type="match status" value="1"/>
</dbReference>
<evidence type="ECO:0000256" key="2">
    <source>
        <dbReference type="ARBA" id="ARBA00022737"/>
    </source>
</evidence>
<dbReference type="AlphaFoldDB" id="A0AAW2I6F1"/>
<evidence type="ECO:0000256" key="1">
    <source>
        <dbReference type="ARBA" id="ARBA00022553"/>
    </source>
</evidence>
<dbReference type="InterPro" id="IPR019734">
    <property type="entry name" value="TPR_rpt"/>
</dbReference>
<dbReference type="Pfam" id="PF13181">
    <property type="entry name" value="TPR_8"/>
    <property type="match status" value="1"/>
</dbReference>
<feature type="repeat" description="TPR" evidence="6">
    <location>
        <begin position="156"/>
        <end position="189"/>
    </location>
</feature>
<proteinExistence type="predicted"/>
<keyword evidence="1" id="KW-0597">Phosphoprotein</keyword>
<gene>
    <name evidence="8" type="ORF">PYX00_004701</name>
</gene>
<accession>A0AAW2I6F1</accession>
<evidence type="ECO:0000313" key="8">
    <source>
        <dbReference type="EMBL" id="KAL0277408.1"/>
    </source>
</evidence>
<keyword evidence="3 6" id="KW-0802">TPR repeat</keyword>
<evidence type="ECO:0000256" key="7">
    <source>
        <dbReference type="SAM" id="MobiDB-lite"/>
    </source>
</evidence>
<dbReference type="PANTHER" id="PTHR46014">
    <property type="entry name" value="TETRATRICOPEPTIDE REPEAT PROTEIN 1"/>
    <property type="match status" value="1"/>
</dbReference>
<evidence type="ECO:0000256" key="4">
    <source>
        <dbReference type="ARBA" id="ARBA00063969"/>
    </source>
</evidence>
<reference evidence="8" key="1">
    <citation type="journal article" date="2024" name="Gigascience">
        <title>Chromosome-level genome of the poultry shaft louse Menopon gallinae provides insight into the host-switching and adaptive evolution of parasitic lice.</title>
        <authorList>
            <person name="Xu Y."/>
            <person name="Ma L."/>
            <person name="Liu S."/>
            <person name="Liang Y."/>
            <person name="Liu Q."/>
            <person name="He Z."/>
            <person name="Tian L."/>
            <person name="Duan Y."/>
            <person name="Cai W."/>
            <person name="Li H."/>
            <person name="Song F."/>
        </authorList>
    </citation>
    <scope>NUCLEOTIDE SEQUENCE</scope>
    <source>
        <strain evidence="8">Cailab_2023a</strain>
    </source>
</reference>
<evidence type="ECO:0000256" key="3">
    <source>
        <dbReference type="ARBA" id="ARBA00022803"/>
    </source>
</evidence>
<feature type="region of interest" description="Disordered" evidence="7">
    <location>
        <begin position="235"/>
        <end position="256"/>
    </location>
</feature>
<keyword evidence="2" id="KW-0677">Repeat</keyword>
<organism evidence="8">
    <name type="scientific">Menopon gallinae</name>
    <name type="common">poultry shaft louse</name>
    <dbReference type="NCBI Taxonomy" id="328185"/>
    <lineage>
        <taxon>Eukaryota</taxon>
        <taxon>Metazoa</taxon>
        <taxon>Ecdysozoa</taxon>
        <taxon>Arthropoda</taxon>
        <taxon>Hexapoda</taxon>
        <taxon>Insecta</taxon>
        <taxon>Pterygota</taxon>
        <taxon>Neoptera</taxon>
        <taxon>Paraneoptera</taxon>
        <taxon>Psocodea</taxon>
        <taxon>Troctomorpha</taxon>
        <taxon>Phthiraptera</taxon>
        <taxon>Amblycera</taxon>
        <taxon>Menoponidae</taxon>
        <taxon>Menopon</taxon>
    </lineage>
</organism>